<reference evidence="3" key="1">
    <citation type="submission" date="2018-06" db="EMBL/GenBank/DDBJ databases">
        <authorList>
            <consortium name="Pathogen Informatics"/>
        </authorList>
    </citation>
    <scope>NUCLEOTIDE SEQUENCE [LARGE SCALE GENOMIC DNA]</scope>
    <source>
        <strain evidence="3">NCTC10135</strain>
    </source>
</reference>
<accession>A0A3B0P005</accession>
<dbReference type="KEGG" id="mala:NCTC10135_01284"/>
<name>A0A3B0P005_9BACT</name>
<dbReference type="Proteomes" id="UP000259864">
    <property type="component" value="Chromosome 1"/>
</dbReference>
<reference evidence="1" key="2">
    <citation type="submission" date="2018-06" db="EMBL/GenBank/DDBJ databases">
        <authorList>
            <consortium name="Pathogen Informatics"/>
            <person name="Doyle S."/>
        </authorList>
    </citation>
    <scope>NUCLEOTIDE SEQUENCE</scope>
    <source>
        <strain evidence="1">NCTC10135</strain>
    </source>
</reference>
<feature type="non-terminal residue" evidence="1">
    <location>
        <position position="59"/>
    </location>
</feature>
<sequence>MNFANLSKNQNAHSALIELHTVCAGYSKGLKLLLEELNIPVKFSEGYSARVSLSDKHAW</sequence>
<dbReference type="AlphaFoldDB" id="A0A3B0P005"/>
<evidence type="ECO:0000313" key="3">
    <source>
        <dbReference type="Proteomes" id="UP000259864"/>
    </source>
</evidence>
<evidence type="ECO:0000313" key="1">
    <source>
        <dbReference type="EMBL" id="SYV90418.1"/>
    </source>
</evidence>
<gene>
    <name evidence="1" type="ORF">NCTC10135_00942</name>
    <name evidence="2" type="ORF">NCTC10135_01284</name>
</gene>
<dbReference type="EMBL" id="LS991949">
    <property type="protein sequence ID" value="SYV90418.1"/>
    <property type="molecule type" value="Genomic_DNA"/>
</dbReference>
<dbReference type="EMBL" id="LS991949">
    <property type="protein sequence ID" value="SYV90759.1"/>
    <property type="molecule type" value="Genomic_DNA"/>
</dbReference>
<organism evidence="1 3">
    <name type="scientific">Metamycoplasma alkalescens</name>
    <dbReference type="NCBI Taxonomy" id="45363"/>
    <lineage>
        <taxon>Bacteria</taxon>
        <taxon>Bacillati</taxon>
        <taxon>Mycoplasmatota</taxon>
        <taxon>Mycoplasmoidales</taxon>
        <taxon>Metamycoplasmataceae</taxon>
        <taxon>Metamycoplasma</taxon>
    </lineage>
</organism>
<proteinExistence type="predicted"/>
<evidence type="ECO:0000313" key="2">
    <source>
        <dbReference type="EMBL" id="SYV90759.1"/>
    </source>
</evidence>
<protein>
    <submittedName>
        <fullName evidence="1">Uncharacterized protein</fullName>
    </submittedName>
</protein>
<dbReference type="KEGG" id="mala:NCTC10135_00942"/>